<evidence type="ECO:0000313" key="21">
    <source>
        <dbReference type="Proteomes" id="UP000605897"/>
    </source>
</evidence>
<dbReference type="InterPro" id="IPR002606">
    <property type="entry name" value="Riboflavin_kinase_bac"/>
</dbReference>
<evidence type="ECO:0000256" key="7">
    <source>
        <dbReference type="ARBA" id="ARBA00022630"/>
    </source>
</evidence>
<evidence type="ECO:0000259" key="19">
    <source>
        <dbReference type="SMART" id="SM00904"/>
    </source>
</evidence>
<comment type="pathway">
    <text evidence="2">Cofactor biosynthesis; FMN biosynthesis; FMN from riboflavin (ATP route): step 1/1.</text>
</comment>
<name>A0ABQ3IQC9_9PSEU</name>
<dbReference type="InterPro" id="IPR023468">
    <property type="entry name" value="Riboflavin_kinase"/>
</dbReference>
<dbReference type="Pfam" id="PF06574">
    <property type="entry name" value="FAD_syn"/>
    <property type="match status" value="1"/>
</dbReference>
<evidence type="ECO:0000256" key="18">
    <source>
        <dbReference type="SAM" id="MobiDB-lite"/>
    </source>
</evidence>
<dbReference type="InterPro" id="IPR002938">
    <property type="entry name" value="FAD-bd"/>
</dbReference>
<keyword evidence="11" id="KW-0547">Nucleotide-binding</keyword>
<accession>A0ABQ3IQC9</accession>
<evidence type="ECO:0000256" key="9">
    <source>
        <dbReference type="ARBA" id="ARBA00022679"/>
    </source>
</evidence>
<feature type="domain" description="Riboflavin kinase" evidence="19">
    <location>
        <begin position="588"/>
        <end position="715"/>
    </location>
</feature>
<keyword evidence="14" id="KW-0067">ATP-binding</keyword>
<keyword evidence="10" id="KW-0548">Nucleotidyltransferase</keyword>
<dbReference type="Gene3D" id="2.40.30.30">
    <property type="entry name" value="Riboflavin kinase-like"/>
    <property type="match status" value="1"/>
</dbReference>
<dbReference type="PANTHER" id="PTHR22749:SF6">
    <property type="entry name" value="RIBOFLAVIN KINASE"/>
    <property type="match status" value="1"/>
</dbReference>
<dbReference type="Gene3D" id="3.50.50.60">
    <property type="entry name" value="FAD/NAD(P)-binding domain"/>
    <property type="match status" value="1"/>
</dbReference>
<comment type="caution">
    <text evidence="20">The sequence shown here is derived from an EMBL/GenBank/DDBJ whole genome shotgun (WGS) entry which is preliminary data.</text>
</comment>
<evidence type="ECO:0000256" key="5">
    <source>
        <dbReference type="ARBA" id="ARBA00012393"/>
    </source>
</evidence>
<dbReference type="EMBL" id="BNAU01000002">
    <property type="protein sequence ID" value="GHE87902.1"/>
    <property type="molecule type" value="Genomic_DNA"/>
</dbReference>
<evidence type="ECO:0000256" key="8">
    <source>
        <dbReference type="ARBA" id="ARBA00022643"/>
    </source>
</evidence>
<reference evidence="21" key="1">
    <citation type="journal article" date="2019" name="Int. J. Syst. Evol. Microbiol.">
        <title>The Global Catalogue of Microorganisms (GCM) 10K type strain sequencing project: providing services to taxonomists for standard genome sequencing and annotation.</title>
        <authorList>
            <consortium name="The Broad Institute Genomics Platform"/>
            <consortium name="The Broad Institute Genome Sequencing Center for Infectious Disease"/>
            <person name="Wu L."/>
            <person name="Ma J."/>
        </authorList>
    </citation>
    <scope>NUCLEOTIDE SEQUENCE [LARGE SCALE GENOMIC DNA]</scope>
    <source>
        <strain evidence="21">CGMCC 4.7677</strain>
    </source>
</reference>
<evidence type="ECO:0000256" key="13">
    <source>
        <dbReference type="ARBA" id="ARBA00022827"/>
    </source>
</evidence>
<keyword evidence="21" id="KW-1185">Reference proteome</keyword>
<comment type="catalytic activity">
    <reaction evidence="16">
        <text>riboflavin + ATP = FMN + ADP + H(+)</text>
        <dbReference type="Rhea" id="RHEA:14357"/>
        <dbReference type="ChEBI" id="CHEBI:15378"/>
        <dbReference type="ChEBI" id="CHEBI:30616"/>
        <dbReference type="ChEBI" id="CHEBI:57986"/>
        <dbReference type="ChEBI" id="CHEBI:58210"/>
        <dbReference type="ChEBI" id="CHEBI:456216"/>
        <dbReference type="EC" id="2.7.1.26"/>
    </reaction>
</comment>
<feature type="region of interest" description="Disordered" evidence="18">
    <location>
        <begin position="310"/>
        <end position="362"/>
    </location>
</feature>
<dbReference type="SUPFAM" id="SSF82114">
    <property type="entry name" value="Riboflavin kinase-like"/>
    <property type="match status" value="1"/>
</dbReference>
<keyword evidence="7" id="KW-0285">Flavoprotein</keyword>
<evidence type="ECO:0000256" key="6">
    <source>
        <dbReference type="ARBA" id="ARBA00018483"/>
    </source>
</evidence>
<dbReference type="Pfam" id="PF01494">
    <property type="entry name" value="FAD_binding_3"/>
    <property type="match status" value="1"/>
</dbReference>
<comment type="pathway">
    <text evidence="1">Cofactor biosynthesis; FAD biosynthesis; FAD from FMN: step 1/1.</text>
</comment>
<evidence type="ECO:0000256" key="2">
    <source>
        <dbReference type="ARBA" id="ARBA00005201"/>
    </source>
</evidence>
<keyword evidence="8" id="KW-0288">FMN</keyword>
<dbReference type="NCBIfam" id="NF004160">
    <property type="entry name" value="PRK05627.1-3"/>
    <property type="match status" value="1"/>
</dbReference>
<dbReference type="EC" id="2.7.1.26" evidence="4"/>
<dbReference type="EC" id="2.7.7.2" evidence="5"/>
<organism evidence="20 21">
    <name type="scientific">Amycolatopsis deserti</name>
    <dbReference type="NCBI Taxonomy" id="185696"/>
    <lineage>
        <taxon>Bacteria</taxon>
        <taxon>Bacillati</taxon>
        <taxon>Actinomycetota</taxon>
        <taxon>Actinomycetes</taxon>
        <taxon>Pseudonocardiales</taxon>
        <taxon>Pseudonocardiaceae</taxon>
        <taxon>Amycolatopsis</taxon>
    </lineage>
</organism>
<keyword evidence="15" id="KW-0511">Multifunctional enzyme</keyword>
<comment type="similarity">
    <text evidence="3">Belongs to the RibF family.</text>
</comment>
<dbReference type="SMART" id="SM00904">
    <property type="entry name" value="Flavokinase"/>
    <property type="match status" value="1"/>
</dbReference>
<dbReference type="InterPro" id="IPR015864">
    <property type="entry name" value="FAD_synthase"/>
</dbReference>
<dbReference type="SUPFAM" id="SSF52374">
    <property type="entry name" value="Nucleotidylyl transferase"/>
    <property type="match status" value="1"/>
</dbReference>
<evidence type="ECO:0000256" key="16">
    <source>
        <dbReference type="ARBA" id="ARBA00047880"/>
    </source>
</evidence>
<dbReference type="Proteomes" id="UP000605897">
    <property type="component" value="Unassembled WGS sequence"/>
</dbReference>
<dbReference type="Pfam" id="PF01687">
    <property type="entry name" value="Flavokinase"/>
    <property type="match status" value="1"/>
</dbReference>
<sequence>MVAGGGIGGVTAAIALRRAGWDVVVLERAPELREVGAGLSIAPNALRALDAIGVGEDVRAAATPSWAAGNLRLPGGEYLRRADPEHDTALSCFHRADLHRLLADRLPAGTVRTGATVTGVSTSAAGATVRYRTAEGEHEIEAGLVVGADGIHSTVRATLWPDAPAPRFRYTAWRGVTRPGSVWPEDGTFTFGRGAYFLAHPIGGERVYWALGVHAETPGVRYPDDLAEVRRRLTGWHRRVGELLDATPADAVLHNDINDLGALPTYVRGRVVLLGDAAHAMTPDMGQGACQAIEDAVTLAATTGDLAAYDAGPARADPRDRLDGPPEGQDRGVAIQARPPDAGPRHAPGAGVDRAQGDRQGVGLDTARHRRCSGRTVTARDRPRRTRFARQYPASVQRWRGLGDLPGGWGRCVVTIGVFDGVHRGHQALIARTVEVAKNRNLPSVMLTFDPHPSEVIRPGSHPAQLTTLRRKAELVEQLGIDVFCVLPFTAELSRLTAHEFVHEVLVDRLHAAAVVVGENFTFGHKAAGDVALLKELGRRFGFATFGAELQGGSMPDGEAADSGEITFSSTYVRSCIDAGDVVAAADALGRPHRLEGIVVRGDGRGHDLGYPTANLSTPRFAAVPADGVYACWFVRDNQPGRLLPAAVSVGTNPTFSGRERTVEAFVLDVDEDFYGQHVALDFVGRLRDMVKFTSVDDLVEQIGDDVRRTRAILGLDG</sequence>
<evidence type="ECO:0000256" key="10">
    <source>
        <dbReference type="ARBA" id="ARBA00022695"/>
    </source>
</evidence>
<evidence type="ECO:0000256" key="1">
    <source>
        <dbReference type="ARBA" id="ARBA00004726"/>
    </source>
</evidence>
<evidence type="ECO:0000256" key="14">
    <source>
        <dbReference type="ARBA" id="ARBA00022840"/>
    </source>
</evidence>
<evidence type="ECO:0000256" key="12">
    <source>
        <dbReference type="ARBA" id="ARBA00022777"/>
    </source>
</evidence>
<dbReference type="InterPro" id="IPR015865">
    <property type="entry name" value="Riboflavin_kinase_bac/euk"/>
</dbReference>
<proteinExistence type="inferred from homology"/>
<dbReference type="CDD" id="cd02064">
    <property type="entry name" value="FAD_synthetase_N"/>
    <property type="match status" value="1"/>
</dbReference>
<evidence type="ECO:0000256" key="11">
    <source>
        <dbReference type="ARBA" id="ARBA00022741"/>
    </source>
</evidence>
<keyword evidence="9" id="KW-0808">Transferase</keyword>
<evidence type="ECO:0000256" key="15">
    <source>
        <dbReference type="ARBA" id="ARBA00023268"/>
    </source>
</evidence>
<dbReference type="PRINTS" id="PR00420">
    <property type="entry name" value="RNGMNOXGNASE"/>
</dbReference>
<dbReference type="InterPro" id="IPR036188">
    <property type="entry name" value="FAD/NAD-bd_sf"/>
</dbReference>
<keyword evidence="13" id="KW-0274">FAD</keyword>
<dbReference type="InterPro" id="IPR014729">
    <property type="entry name" value="Rossmann-like_a/b/a_fold"/>
</dbReference>
<dbReference type="PANTHER" id="PTHR22749">
    <property type="entry name" value="RIBOFLAVIN KINASE/FMN ADENYLYLTRANSFERASE"/>
    <property type="match status" value="1"/>
</dbReference>
<keyword evidence="12" id="KW-0418">Kinase</keyword>
<evidence type="ECO:0000256" key="17">
    <source>
        <dbReference type="ARBA" id="ARBA00049494"/>
    </source>
</evidence>
<gene>
    <name evidence="20" type="ORF">GCM10017786_19680</name>
</gene>
<dbReference type="Gene3D" id="3.40.50.620">
    <property type="entry name" value="HUPs"/>
    <property type="match status" value="1"/>
</dbReference>
<evidence type="ECO:0000256" key="3">
    <source>
        <dbReference type="ARBA" id="ARBA00010214"/>
    </source>
</evidence>
<dbReference type="NCBIfam" id="TIGR00083">
    <property type="entry name" value="ribF"/>
    <property type="match status" value="1"/>
</dbReference>
<dbReference type="SUPFAM" id="SSF51905">
    <property type="entry name" value="FAD/NAD(P)-binding domain"/>
    <property type="match status" value="1"/>
</dbReference>
<evidence type="ECO:0000256" key="4">
    <source>
        <dbReference type="ARBA" id="ARBA00012105"/>
    </source>
</evidence>
<protein>
    <recommendedName>
        <fullName evidence="6">Bifunctional riboflavin kinase/FMN adenylyltransferase</fullName>
        <ecNumber evidence="4">2.7.1.26</ecNumber>
        <ecNumber evidence="5">2.7.7.2</ecNumber>
    </recommendedName>
</protein>
<evidence type="ECO:0000313" key="20">
    <source>
        <dbReference type="EMBL" id="GHE87902.1"/>
    </source>
</evidence>
<feature type="compositionally biased region" description="Basic and acidic residues" evidence="18">
    <location>
        <begin position="316"/>
        <end position="330"/>
    </location>
</feature>
<dbReference type="InterPro" id="IPR023465">
    <property type="entry name" value="Riboflavin_kinase_dom_sf"/>
</dbReference>
<comment type="catalytic activity">
    <reaction evidence="17">
        <text>FMN + ATP + H(+) = FAD + diphosphate</text>
        <dbReference type="Rhea" id="RHEA:17237"/>
        <dbReference type="ChEBI" id="CHEBI:15378"/>
        <dbReference type="ChEBI" id="CHEBI:30616"/>
        <dbReference type="ChEBI" id="CHEBI:33019"/>
        <dbReference type="ChEBI" id="CHEBI:57692"/>
        <dbReference type="ChEBI" id="CHEBI:58210"/>
        <dbReference type="EC" id="2.7.7.2"/>
    </reaction>
</comment>